<dbReference type="InterPro" id="IPR006091">
    <property type="entry name" value="Acyl-CoA_Oxase/DH_mid-dom"/>
</dbReference>
<dbReference type="Pfam" id="PF02771">
    <property type="entry name" value="Acyl-CoA_dh_N"/>
    <property type="match status" value="1"/>
</dbReference>
<feature type="domain" description="Acyl-CoA dehydrogenase/oxidase N-terminal" evidence="7">
    <location>
        <begin position="41"/>
        <end position="157"/>
    </location>
</feature>
<dbReference type="Proteomes" id="UP000216020">
    <property type="component" value="Unassembled WGS sequence"/>
</dbReference>
<dbReference type="InterPro" id="IPR037069">
    <property type="entry name" value="AcylCoA_DH/ox_N_sf"/>
</dbReference>
<reference evidence="10" key="1">
    <citation type="submission" date="2017-05" db="EMBL/GenBank/DDBJ databases">
        <title>Complete and WGS of Bordetella genogroups.</title>
        <authorList>
            <person name="Spilker T."/>
            <person name="Lipuma J."/>
        </authorList>
    </citation>
    <scope>NUCLEOTIDE SEQUENCE [LARGE SCALE GENOMIC DNA]</scope>
    <source>
        <strain evidence="10">AU16122</strain>
    </source>
</reference>
<dbReference type="GO" id="GO:0016627">
    <property type="term" value="F:oxidoreductase activity, acting on the CH-CH group of donors"/>
    <property type="evidence" value="ECO:0007669"/>
    <property type="project" value="InterPro"/>
</dbReference>
<evidence type="ECO:0000256" key="1">
    <source>
        <dbReference type="ARBA" id="ARBA00001974"/>
    </source>
</evidence>
<evidence type="ECO:0000313" key="10">
    <source>
        <dbReference type="Proteomes" id="UP000216020"/>
    </source>
</evidence>
<dbReference type="Gene3D" id="1.20.140.10">
    <property type="entry name" value="Butyryl-CoA Dehydrogenase, subunit A, domain 3"/>
    <property type="match status" value="1"/>
</dbReference>
<dbReference type="InterPro" id="IPR052166">
    <property type="entry name" value="Diverse_Acyl-CoA_DH"/>
</dbReference>
<evidence type="ECO:0000259" key="5">
    <source>
        <dbReference type="Pfam" id="PF00441"/>
    </source>
</evidence>
<gene>
    <name evidence="9" type="ORF">CAL29_27060</name>
</gene>
<dbReference type="OrthoDB" id="9764895at2"/>
<organism evidence="9 10">
    <name type="scientific">Bordetella genomosp. 10</name>
    <dbReference type="NCBI Taxonomy" id="1416804"/>
    <lineage>
        <taxon>Bacteria</taxon>
        <taxon>Pseudomonadati</taxon>
        <taxon>Pseudomonadota</taxon>
        <taxon>Betaproteobacteria</taxon>
        <taxon>Burkholderiales</taxon>
        <taxon>Alcaligenaceae</taxon>
        <taxon>Bordetella</taxon>
    </lineage>
</organism>
<protein>
    <submittedName>
        <fullName evidence="9">Acyl-CoA dehydrogenase</fullName>
    </submittedName>
</protein>
<dbReference type="Pfam" id="PF00441">
    <property type="entry name" value="Acyl-CoA_dh_1"/>
    <property type="match status" value="1"/>
</dbReference>
<dbReference type="InterPro" id="IPR036250">
    <property type="entry name" value="AcylCo_DH-like_C"/>
</dbReference>
<dbReference type="Pfam" id="PF12806">
    <property type="entry name" value="Acyl-CoA_dh_C"/>
    <property type="match status" value="1"/>
</dbReference>
<keyword evidence="4" id="KW-0274">FAD</keyword>
<keyword evidence="3" id="KW-0285">Flavoprotein</keyword>
<evidence type="ECO:0000256" key="2">
    <source>
        <dbReference type="ARBA" id="ARBA00009347"/>
    </source>
</evidence>
<evidence type="ECO:0000259" key="6">
    <source>
        <dbReference type="Pfam" id="PF02770"/>
    </source>
</evidence>
<dbReference type="InterPro" id="IPR046373">
    <property type="entry name" value="Acyl-CoA_Oxase/DH_mid-dom_sf"/>
</dbReference>
<evidence type="ECO:0000313" key="9">
    <source>
        <dbReference type="EMBL" id="OZI31553.1"/>
    </source>
</evidence>
<dbReference type="InterPro" id="IPR009075">
    <property type="entry name" value="AcylCo_DH/oxidase_C"/>
</dbReference>
<evidence type="ECO:0000259" key="8">
    <source>
        <dbReference type="Pfam" id="PF12806"/>
    </source>
</evidence>
<proteinExistence type="inferred from homology"/>
<dbReference type="RefSeq" id="WP_094855961.1">
    <property type="nucleotide sequence ID" value="NZ_NEVM01000005.1"/>
</dbReference>
<dbReference type="GO" id="GO:0050660">
    <property type="term" value="F:flavin adenine dinucleotide binding"/>
    <property type="evidence" value="ECO:0007669"/>
    <property type="project" value="InterPro"/>
</dbReference>
<evidence type="ECO:0000256" key="3">
    <source>
        <dbReference type="ARBA" id="ARBA00022630"/>
    </source>
</evidence>
<name>A0A261S4Z8_9BORD</name>
<dbReference type="SUPFAM" id="SSF56645">
    <property type="entry name" value="Acyl-CoA dehydrogenase NM domain-like"/>
    <property type="match status" value="1"/>
</dbReference>
<feature type="domain" description="Acyl-CoA oxidase/dehydrogenase middle" evidence="6">
    <location>
        <begin position="163"/>
        <end position="266"/>
    </location>
</feature>
<dbReference type="EMBL" id="NEVM01000005">
    <property type="protein sequence ID" value="OZI31553.1"/>
    <property type="molecule type" value="Genomic_DNA"/>
</dbReference>
<comment type="cofactor">
    <cofactor evidence="1">
        <name>FAD</name>
        <dbReference type="ChEBI" id="CHEBI:57692"/>
    </cofactor>
</comment>
<feature type="domain" description="Acetyl-CoA dehydrogenase-like C-terminal" evidence="8">
    <location>
        <begin position="473"/>
        <end position="587"/>
    </location>
</feature>
<comment type="caution">
    <text evidence="9">The sequence shown here is derived from an EMBL/GenBank/DDBJ whole genome shotgun (WGS) entry which is preliminary data.</text>
</comment>
<keyword evidence="10" id="KW-1185">Reference proteome</keyword>
<dbReference type="InterPro" id="IPR009100">
    <property type="entry name" value="AcylCoA_DH/oxidase_NM_dom_sf"/>
</dbReference>
<evidence type="ECO:0000256" key="4">
    <source>
        <dbReference type="ARBA" id="ARBA00022827"/>
    </source>
</evidence>
<evidence type="ECO:0000259" key="7">
    <source>
        <dbReference type="Pfam" id="PF02771"/>
    </source>
</evidence>
<comment type="similarity">
    <text evidence="2">Belongs to the acyl-CoA dehydrogenase family.</text>
</comment>
<accession>A0A261S4Z8</accession>
<dbReference type="SUPFAM" id="SSF47203">
    <property type="entry name" value="Acyl-CoA dehydrogenase C-terminal domain-like"/>
    <property type="match status" value="1"/>
</dbReference>
<dbReference type="PANTHER" id="PTHR42803">
    <property type="entry name" value="ACYL-COA DEHYDROGENASE"/>
    <property type="match status" value="1"/>
</dbReference>
<dbReference type="Gene3D" id="2.40.110.10">
    <property type="entry name" value="Butyryl-CoA Dehydrogenase, subunit A, domain 2"/>
    <property type="match status" value="1"/>
</dbReference>
<dbReference type="InterPro" id="IPR013786">
    <property type="entry name" value="AcylCoA_DH/ox_N"/>
</dbReference>
<feature type="domain" description="Acyl-CoA dehydrogenase/oxidase C-terminal" evidence="5">
    <location>
        <begin position="285"/>
        <end position="453"/>
    </location>
</feature>
<dbReference type="PANTHER" id="PTHR42803:SF3">
    <property type="entry name" value="ACYL-COA DEHYDROGENASE-RELATED"/>
    <property type="match status" value="1"/>
</dbReference>
<dbReference type="Pfam" id="PF02770">
    <property type="entry name" value="Acyl-CoA_dh_M"/>
    <property type="match status" value="1"/>
</dbReference>
<dbReference type="InterPro" id="IPR025878">
    <property type="entry name" value="Acyl-CoA_dh-like_C_dom"/>
</dbReference>
<dbReference type="AlphaFoldDB" id="A0A261S4Z8"/>
<dbReference type="Gene3D" id="1.10.540.10">
    <property type="entry name" value="Acyl-CoA dehydrogenase/oxidase, N-terminal domain"/>
    <property type="match status" value="1"/>
</dbReference>
<sequence>MTTDLLVHRDDLDFLLYDMLDSEDLARRPRYADHGRETFDAAIDAAHRLAGEYFAPHNRLSDENEPRFDGKTVKTLPAVGAAVRAFAKGGFLAATHDYELGGMQLPVTISQSCLALFRAANVGSSAYCFLTAANANLIRAFGSEDQKRRFLPSLLDGRWLGTMALTEPEAGSSVPDLRTTATPLPDGRYAIKGQKIFISGGDHDISENIVHLVLARMAGAPAGAKGLSLFIVPKRRVDAEGAAGESNDVALAGLIHKMGYRGTTSTLLAFGENDACIGELVGAPGQGLRCMFHMMNEARIGVGMGATMLAYTGYRHALAYARERRQGRLPGNADPASPPVAIAEHADVRRMLLTQKCYVEGALSLCLYAARLADDEKTHPDASQREEAALLLPLLIPIVKSWPARYGLAANDLAIQVHGGYGYTREYPVEQFYRDNRLNALHEGTHGIQALDLLNRKVGMKDGQPLARLHARVLATAEQARASGDPGLAARAAELEHAWQALRETTEVLRAATLADPVQGSANAAYYLDLFGHHVIAWLWLWQAVTAKAQLPARPHLEGFYRGKLSACDWFFQTELALAAPVHTLLRGVERHALRTEIDWL</sequence>